<dbReference type="PROSITE" id="PS51257">
    <property type="entry name" value="PROKAR_LIPOPROTEIN"/>
    <property type="match status" value="1"/>
</dbReference>
<organism evidence="1 2">
    <name type="scientific">Aureibacillus halotolerans</name>
    <dbReference type="NCBI Taxonomy" id="1508390"/>
    <lineage>
        <taxon>Bacteria</taxon>
        <taxon>Bacillati</taxon>
        <taxon>Bacillota</taxon>
        <taxon>Bacilli</taxon>
        <taxon>Bacillales</taxon>
        <taxon>Bacillaceae</taxon>
        <taxon>Aureibacillus</taxon>
    </lineage>
</organism>
<reference evidence="1 2" key="1">
    <citation type="submission" date="2019-03" db="EMBL/GenBank/DDBJ databases">
        <title>Genomic Encyclopedia of Type Strains, Phase IV (KMG-IV): sequencing the most valuable type-strain genomes for metagenomic binning, comparative biology and taxonomic classification.</title>
        <authorList>
            <person name="Goeker M."/>
        </authorList>
    </citation>
    <scope>NUCLEOTIDE SEQUENCE [LARGE SCALE GENOMIC DNA]</scope>
    <source>
        <strain evidence="1 2">DSM 28697</strain>
    </source>
</reference>
<evidence type="ECO:0000313" key="1">
    <source>
        <dbReference type="EMBL" id="TDQ41539.1"/>
    </source>
</evidence>
<dbReference type="AlphaFoldDB" id="A0A4R6U9M7"/>
<comment type="caution">
    <text evidence="1">The sequence shown here is derived from an EMBL/GenBank/DDBJ whole genome shotgun (WGS) entry which is preliminary data.</text>
</comment>
<proteinExistence type="predicted"/>
<evidence type="ECO:0000313" key="2">
    <source>
        <dbReference type="Proteomes" id="UP000295632"/>
    </source>
</evidence>
<keyword evidence="2" id="KW-1185">Reference proteome</keyword>
<sequence length="233" mass="26475">MHSKLISFACILVVLTGCMYQSEYGQNVPPQEQLIVVQNAVERYQEATGVLPIKNSEETTAIFEKYVIDFRRLLQGYLGEVPSNAFEEGGYYQYVLTNVEDNPTVKLLDLRHAEALRSFTLELTMYMQHSDYLPVLDVKENGLLEVDFERMGLSSPPYVKSPYTNTNLPIVMNTSGDVFIDYAPDIFMALEQQDVPEEEDLRYILLNDEHPIVPAFSVPYTLEGDTIVALKEA</sequence>
<dbReference type="RefSeq" id="WP_133579407.1">
    <property type="nucleotide sequence ID" value="NZ_SNYJ01000003.1"/>
</dbReference>
<accession>A0A4R6U9M7</accession>
<protein>
    <submittedName>
        <fullName evidence="1">Uncharacterized protein</fullName>
    </submittedName>
</protein>
<gene>
    <name evidence="1" type="ORF">EV213_103117</name>
</gene>
<dbReference type="Proteomes" id="UP000295632">
    <property type="component" value="Unassembled WGS sequence"/>
</dbReference>
<dbReference type="OrthoDB" id="2449131at2"/>
<name>A0A4R6U9M7_9BACI</name>
<dbReference type="EMBL" id="SNYJ01000003">
    <property type="protein sequence ID" value="TDQ41539.1"/>
    <property type="molecule type" value="Genomic_DNA"/>
</dbReference>